<name>A0A917YSW7_9ALTE</name>
<dbReference type="Pfam" id="PF00149">
    <property type="entry name" value="Metallophos"/>
    <property type="match status" value="1"/>
</dbReference>
<organism evidence="6 7">
    <name type="scientific">Bowmanella pacifica</name>
    <dbReference type="NCBI Taxonomy" id="502051"/>
    <lineage>
        <taxon>Bacteria</taxon>
        <taxon>Pseudomonadati</taxon>
        <taxon>Pseudomonadota</taxon>
        <taxon>Gammaproteobacteria</taxon>
        <taxon>Alteromonadales</taxon>
        <taxon>Alteromonadaceae</taxon>
        <taxon>Bowmanella</taxon>
    </lineage>
</organism>
<dbReference type="GO" id="GO:0046872">
    <property type="term" value="F:metal ion binding"/>
    <property type="evidence" value="ECO:0007669"/>
    <property type="project" value="UniProtKB-KW"/>
</dbReference>
<dbReference type="InterPro" id="IPR029052">
    <property type="entry name" value="Metallo-depent_PP-like"/>
</dbReference>
<sequence length="251" mass="27963">MTDAPFCLIQISDCHLFADIDRCGYGQINPYTSLIQVAKLAARLNPDAVLLSGDISNDCSELSYQHLANLMAAHLPGVAWHLIPGNHDSAAHMQRLFAEQQACLQQPVEMGGWMLHGLDSQFKGTLGQVDEAQLARLRHNVKQAPDYHHLVAVHHHPIACQGWMDKHAWVNSEAFLQQLDSLPGIRLVLHGHIHTDLSWKRGKSLIQACPSSCWQWTVETDFGVADEAPGLRCIRLFADGRIDSVVHRIQP</sequence>
<dbReference type="PANTHER" id="PTHR42988">
    <property type="entry name" value="PHOSPHOHYDROLASE"/>
    <property type="match status" value="1"/>
</dbReference>
<gene>
    <name evidence="6" type="primary">cpdA</name>
    <name evidence="6" type="ORF">GCM10010982_02250</name>
</gene>
<dbReference type="GO" id="GO:0016787">
    <property type="term" value="F:hydrolase activity"/>
    <property type="evidence" value="ECO:0007669"/>
    <property type="project" value="UniProtKB-KW"/>
</dbReference>
<reference evidence="6" key="1">
    <citation type="journal article" date="2014" name="Int. J. Syst. Evol. Microbiol.">
        <title>Complete genome sequence of Corynebacterium casei LMG S-19264T (=DSM 44701T), isolated from a smear-ripened cheese.</title>
        <authorList>
            <consortium name="US DOE Joint Genome Institute (JGI-PGF)"/>
            <person name="Walter F."/>
            <person name="Albersmeier A."/>
            <person name="Kalinowski J."/>
            <person name="Ruckert C."/>
        </authorList>
    </citation>
    <scope>NUCLEOTIDE SEQUENCE</scope>
    <source>
        <strain evidence="6">CGMCC 1.7086</strain>
    </source>
</reference>
<keyword evidence="1" id="KW-0479">Metal-binding</keyword>
<keyword evidence="7" id="KW-1185">Reference proteome</keyword>
<evidence type="ECO:0000313" key="6">
    <source>
        <dbReference type="EMBL" id="GGO63964.1"/>
    </source>
</evidence>
<proteinExistence type="inferred from homology"/>
<feature type="domain" description="Calcineurin-like phosphoesterase" evidence="5">
    <location>
        <begin position="9"/>
        <end position="195"/>
    </location>
</feature>
<dbReference type="InterPro" id="IPR004843">
    <property type="entry name" value="Calcineurin-like_PHP"/>
</dbReference>
<evidence type="ECO:0000256" key="1">
    <source>
        <dbReference type="ARBA" id="ARBA00022723"/>
    </source>
</evidence>
<evidence type="ECO:0000259" key="5">
    <source>
        <dbReference type="Pfam" id="PF00149"/>
    </source>
</evidence>
<dbReference type="SUPFAM" id="SSF56300">
    <property type="entry name" value="Metallo-dependent phosphatases"/>
    <property type="match status" value="1"/>
</dbReference>
<accession>A0A917YSW7</accession>
<evidence type="ECO:0000256" key="2">
    <source>
        <dbReference type="ARBA" id="ARBA00022801"/>
    </source>
</evidence>
<dbReference type="EMBL" id="BMLS01000001">
    <property type="protein sequence ID" value="GGO63964.1"/>
    <property type="molecule type" value="Genomic_DNA"/>
</dbReference>
<reference evidence="6" key="2">
    <citation type="submission" date="2020-09" db="EMBL/GenBank/DDBJ databases">
        <authorList>
            <person name="Sun Q."/>
            <person name="Zhou Y."/>
        </authorList>
    </citation>
    <scope>NUCLEOTIDE SEQUENCE</scope>
    <source>
        <strain evidence="6">CGMCC 1.7086</strain>
    </source>
</reference>
<comment type="similarity">
    <text evidence="4">Belongs to the cyclic nucleotide phosphodiesterase class-III family.</text>
</comment>
<comment type="caution">
    <text evidence="6">The sequence shown here is derived from an EMBL/GenBank/DDBJ whole genome shotgun (WGS) entry which is preliminary data.</text>
</comment>
<evidence type="ECO:0000256" key="4">
    <source>
        <dbReference type="ARBA" id="ARBA00025742"/>
    </source>
</evidence>
<evidence type="ECO:0000256" key="3">
    <source>
        <dbReference type="ARBA" id="ARBA00023004"/>
    </source>
</evidence>
<protein>
    <submittedName>
        <fullName evidence="6">3',5'-cyclic adenosine monophosphate phosphodiesterase CpdA</fullName>
    </submittedName>
</protein>
<keyword evidence="2" id="KW-0378">Hydrolase</keyword>
<dbReference type="PANTHER" id="PTHR42988:SF2">
    <property type="entry name" value="CYCLIC NUCLEOTIDE PHOSPHODIESTERASE CBUA0032-RELATED"/>
    <property type="match status" value="1"/>
</dbReference>
<dbReference type="InterPro" id="IPR050884">
    <property type="entry name" value="CNP_phosphodiesterase-III"/>
</dbReference>
<dbReference type="RefSeq" id="WP_188689049.1">
    <property type="nucleotide sequence ID" value="NZ_BMLS01000001.1"/>
</dbReference>
<evidence type="ECO:0000313" key="7">
    <source>
        <dbReference type="Proteomes" id="UP000606935"/>
    </source>
</evidence>
<dbReference type="Gene3D" id="3.60.21.10">
    <property type="match status" value="1"/>
</dbReference>
<dbReference type="AlphaFoldDB" id="A0A917YSW7"/>
<keyword evidence="3" id="KW-0408">Iron</keyword>
<dbReference type="Proteomes" id="UP000606935">
    <property type="component" value="Unassembled WGS sequence"/>
</dbReference>